<reference evidence="1 2" key="1">
    <citation type="submission" date="2016-11" db="EMBL/GenBank/DDBJ databases">
        <authorList>
            <person name="Jaros S."/>
            <person name="Januszkiewicz K."/>
            <person name="Wedrychowicz H."/>
        </authorList>
    </citation>
    <scope>NUCLEOTIDE SEQUENCE [LARGE SCALE GENOMIC DNA]</scope>
    <source>
        <strain evidence="1 2">DSM 44666</strain>
    </source>
</reference>
<evidence type="ECO:0000313" key="2">
    <source>
        <dbReference type="Proteomes" id="UP000184476"/>
    </source>
</evidence>
<sequence length="33" mass="3949">MNIIQKLIPTKYKRIRPGTKRTPLWVTVHETDN</sequence>
<dbReference type="EMBL" id="FQVL01000010">
    <property type="protein sequence ID" value="SHF20606.1"/>
    <property type="molecule type" value="Genomic_DNA"/>
</dbReference>
<protein>
    <submittedName>
        <fullName evidence="1">Uncharacterized protein</fullName>
    </submittedName>
</protein>
<keyword evidence="2" id="KW-1185">Reference proteome</keyword>
<proteinExistence type="predicted"/>
<dbReference type="AlphaFoldDB" id="A0A1M4ZST6"/>
<organism evidence="1 2">
    <name type="scientific">Seinonella peptonophila</name>
    <dbReference type="NCBI Taxonomy" id="112248"/>
    <lineage>
        <taxon>Bacteria</taxon>
        <taxon>Bacillati</taxon>
        <taxon>Bacillota</taxon>
        <taxon>Bacilli</taxon>
        <taxon>Bacillales</taxon>
        <taxon>Thermoactinomycetaceae</taxon>
        <taxon>Seinonella</taxon>
    </lineage>
</organism>
<accession>A0A1M4ZST6</accession>
<evidence type="ECO:0000313" key="1">
    <source>
        <dbReference type="EMBL" id="SHF20606.1"/>
    </source>
</evidence>
<dbReference type="Proteomes" id="UP000184476">
    <property type="component" value="Unassembled WGS sequence"/>
</dbReference>
<name>A0A1M4ZST6_9BACL</name>
<gene>
    <name evidence="1" type="ORF">SAMN05444392_11073</name>
</gene>